<dbReference type="AlphaFoldDB" id="A0A9N8I0Q2"/>
<name>A0A9N8I0Q2_9STRA</name>
<accession>A0A9N8I0Q2</accession>
<comment type="caution">
    <text evidence="1">The sequence shown here is derived from an EMBL/GenBank/DDBJ whole genome shotgun (WGS) entry which is preliminary data.</text>
</comment>
<keyword evidence="2" id="KW-1185">Reference proteome</keyword>
<gene>
    <name evidence="1" type="ORF">SEMRO_2821_G337900.1</name>
</gene>
<proteinExistence type="predicted"/>
<organism evidence="1 2">
    <name type="scientific">Seminavis robusta</name>
    <dbReference type="NCBI Taxonomy" id="568900"/>
    <lineage>
        <taxon>Eukaryota</taxon>
        <taxon>Sar</taxon>
        <taxon>Stramenopiles</taxon>
        <taxon>Ochrophyta</taxon>
        <taxon>Bacillariophyta</taxon>
        <taxon>Bacillariophyceae</taxon>
        <taxon>Bacillariophycidae</taxon>
        <taxon>Naviculales</taxon>
        <taxon>Naviculaceae</taxon>
        <taxon>Seminavis</taxon>
    </lineage>
</organism>
<dbReference type="Proteomes" id="UP001153069">
    <property type="component" value="Unassembled WGS sequence"/>
</dbReference>
<reference evidence="1" key="1">
    <citation type="submission" date="2020-06" db="EMBL/GenBank/DDBJ databases">
        <authorList>
            <consortium name="Plant Systems Biology data submission"/>
        </authorList>
    </citation>
    <scope>NUCLEOTIDE SEQUENCE</scope>
    <source>
        <strain evidence="1">D6</strain>
    </source>
</reference>
<sequence length="160" mass="18176">MAQYDAQSQFSLQLIATVSTNDEEEPSSAWNTIEEKQQDDDTQIDPASLCWNLKDTLFITTKQCEQTHMEYARAGFEMKSFERFKRMASALVVEKEVEMARSMTLGNEEDVIMEDSIECVPKTFLQDILSETSGLSDEEKMDNDALRVLSVGELLSLLEV</sequence>
<dbReference type="EMBL" id="CAICTM010002819">
    <property type="protein sequence ID" value="CAB9530293.1"/>
    <property type="molecule type" value="Genomic_DNA"/>
</dbReference>
<evidence type="ECO:0000313" key="1">
    <source>
        <dbReference type="EMBL" id="CAB9530293.1"/>
    </source>
</evidence>
<evidence type="ECO:0000313" key="2">
    <source>
        <dbReference type="Proteomes" id="UP001153069"/>
    </source>
</evidence>
<protein>
    <submittedName>
        <fullName evidence="1">Uncharacterized protein</fullName>
    </submittedName>
</protein>